<dbReference type="PANTHER" id="PTHR22874:SF1">
    <property type="entry name" value="ACTIVATING MOLECULE IN BECN1-REGULATED AUTOPHAGY PROTEIN 1"/>
    <property type="match status" value="1"/>
</dbReference>
<dbReference type="STRING" id="4615.A0A199VW56"/>
<dbReference type="InterPro" id="IPR001680">
    <property type="entry name" value="WD40_rpt"/>
</dbReference>
<dbReference type="InterPro" id="IPR036322">
    <property type="entry name" value="WD40_repeat_dom_sf"/>
</dbReference>
<dbReference type="GO" id="GO:0000423">
    <property type="term" value="P:mitophagy"/>
    <property type="evidence" value="ECO:0007669"/>
    <property type="project" value="TreeGrafter"/>
</dbReference>
<dbReference type="PANTHER" id="PTHR22874">
    <property type="entry name" value="ACTIVATING MOLECULE IN BECN1-REGULATED AUTOPHAGY PROTEIN 1"/>
    <property type="match status" value="1"/>
</dbReference>
<proteinExistence type="predicted"/>
<feature type="repeat" description="WD" evidence="3">
    <location>
        <begin position="148"/>
        <end position="190"/>
    </location>
</feature>
<protein>
    <submittedName>
        <fullName evidence="5">Activating molecule in BECN1-regulated autophagy protein 1</fullName>
    </submittedName>
</protein>
<dbReference type="PROSITE" id="PS50082">
    <property type="entry name" value="WD_REPEATS_2"/>
    <property type="match status" value="1"/>
</dbReference>
<organism evidence="5 6">
    <name type="scientific">Ananas comosus</name>
    <name type="common">Pineapple</name>
    <name type="synonym">Ananas ananas</name>
    <dbReference type="NCBI Taxonomy" id="4615"/>
    <lineage>
        <taxon>Eukaryota</taxon>
        <taxon>Viridiplantae</taxon>
        <taxon>Streptophyta</taxon>
        <taxon>Embryophyta</taxon>
        <taxon>Tracheophyta</taxon>
        <taxon>Spermatophyta</taxon>
        <taxon>Magnoliopsida</taxon>
        <taxon>Liliopsida</taxon>
        <taxon>Poales</taxon>
        <taxon>Bromeliaceae</taxon>
        <taxon>Bromelioideae</taxon>
        <taxon>Ananas</taxon>
    </lineage>
</organism>
<dbReference type="InterPro" id="IPR019775">
    <property type="entry name" value="WD40_repeat_CS"/>
</dbReference>
<evidence type="ECO:0000313" key="6">
    <source>
        <dbReference type="Proteomes" id="UP000092600"/>
    </source>
</evidence>
<evidence type="ECO:0000256" key="4">
    <source>
        <dbReference type="SAM" id="MobiDB-lite"/>
    </source>
</evidence>
<dbReference type="AlphaFoldDB" id="A0A199VW56"/>
<comment type="caution">
    <text evidence="5">The sequence shown here is derived from an EMBL/GenBank/DDBJ whole genome shotgun (WGS) entry which is preliminary data.</text>
</comment>
<dbReference type="PROSITE" id="PS50294">
    <property type="entry name" value="WD_REPEATS_REGION"/>
    <property type="match status" value="1"/>
</dbReference>
<evidence type="ECO:0000313" key="5">
    <source>
        <dbReference type="EMBL" id="OAY81223.1"/>
    </source>
</evidence>
<dbReference type="InterPro" id="IPR015943">
    <property type="entry name" value="WD40/YVTN_repeat-like_dom_sf"/>
</dbReference>
<dbReference type="FunFam" id="2.130.10.10:FF:000476">
    <property type="entry name" value="Activating molecule in BECN1-regulated autophagy protein"/>
    <property type="match status" value="1"/>
</dbReference>
<keyword evidence="1 3" id="KW-0853">WD repeat</keyword>
<dbReference type="GO" id="GO:1990756">
    <property type="term" value="F:ubiquitin-like ligase-substrate adaptor activity"/>
    <property type="evidence" value="ECO:0007669"/>
    <property type="project" value="TreeGrafter"/>
</dbReference>
<dbReference type="EMBL" id="LSRQ01000708">
    <property type="protein sequence ID" value="OAY81223.1"/>
    <property type="molecule type" value="Genomic_DNA"/>
</dbReference>
<dbReference type="Pfam" id="PF00400">
    <property type="entry name" value="WD40"/>
    <property type="match status" value="2"/>
</dbReference>
<dbReference type="SMART" id="SM00320">
    <property type="entry name" value="WD40"/>
    <property type="match status" value="3"/>
</dbReference>
<dbReference type="SUPFAM" id="SSF50978">
    <property type="entry name" value="WD40 repeat-like"/>
    <property type="match status" value="1"/>
</dbReference>
<name>A0A199VW56_ANACO</name>
<dbReference type="GO" id="GO:0080008">
    <property type="term" value="C:Cul4-RING E3 ubiquitin ligase complex"/>
    <property type="evidence" value="ECO:0007669"/>
    <property type="project" value="TreeGrafter"/>
</dbReference>
<dbReference type="Proteomes" id="UP000092600">
    <property type="component" value="Unassembled WGS sequence"/>
</dbReference>
<keyword evidence="2" id="KW-0677">Repeat</keyword>
<reference evidence="5 6" key="1">
    <citation type="journal article" date="2016" name="DNA Res.">
        <title>The draft genome of MD-2 pineapple using hybrid error correction of long reads.</title>
        <authorList>
            <person name="Redwan R.M."/>
            <person name="Saidin A."/>
            <person name="Kumar S.V."/>
        </authorList>
    </citation>
    <scope>NUCLEOTIDE SEQUENCE [LARGE SCALE GENOMIC DNA]</scope>
    <source>
        <strain evidence="6">cv. MD2</strain>
        <tissue evidence="5">Leaf</tissue>
    </source>
</reference>
<evidence type="ECO:0000256" key="2">
    <source>
        <dbReference type="ARBA" id="ARBA00022737"/>
    </source>
</evidence>
<dbReference type="InterPro" id="IPR052596">
    <property type="entry name" value="AMBRA1_autophagy"/>
</dbReference>
<gene>
    <name evidence="5" type="ORF">ACMD2_14569</name>
</gene>
<dbReference type="PROSITE" id="PS00678">
    <property type="entry name" value="WD_REPEATS_1"/>
    <property type="match status" value="1"/>
</dbReference>
<feature type="region of interest" description="Disordered" evidence="4">
    <location>
        <begin position="298"/>
        <end position="321"/>
    </location>
</feature>
<accession>A0A199VW56</accession>
<evidence type="ECO:0000256" key="3">
    <source>
        <dbReference type="PROSITE-ProRule" id="PRU00221"/>
    </source>
</evidence>
<evidence type="ECO:0000256" key="1">
    <source>
        <dbReference type="ARBA" id="ARBA00022574"/>
    </source>
</evidence>
<dbReference type="Gene3D" id="2.130.10.10">
    <property type="entry name" value="YVTN repeat-like/Quinoprotein amine dehydrogenase"/>
    <property type="match status" value="1"/>
</dbReference>
<sequence length="704" mass="77285">MTQSWEDNAKSFAASGLPSSSHPVCPQSSQCANLRCSGDRNVVRLLALREISPRAKRYSKRRWGKTSDGGVDSTRLKFGVIDAKHALYSWVESESLRHLTAKYCPLLPPPRSTIAAAFSSDGRTLASTHGDHTVKIIDCQTGNCLKVLSGHRRTPWVVRFHPLCSEILASGSLDHEVRLWDARTADCIGSRNFYRPIASIAFHAKGEILAVASGHKLFIWNYNKRGEASSPTIVLKTRRSLRAVHFHPCAAPFLLTAEVNSIDSSDPPLTLATSSGYLHYPPPTYYFANTNPSLLSCTESNEPRTPSPMDISTETTEGQSMSQQTTSTVNFHYNGVSFMIPFTQSRPGVAGASMSFPTTNGSNDLQMLLRDAEAPHLHQFISFNDPSCWDHPFLQGWLMGQNHAHHATELESLRPESLYRRNAEAQGAPPLVAAAVGNSITSGQPESDHPRSISIESGLPTSLASAGVTEIPCTVKLRIWPHNIQDPCAPLDPETCRLTISHAVLCSEMGAHFSPCGRYLVACVACLLPHTESDPGTRSSMQLDAAWAATSPTRHPFSTHQVIYELRIYSLEEETFGNVLASRAIRAAHCLTSIQFSSTSEHILLAYGRRHESLLRSIVIDREMTIPIYTILEVYRVSDMELVGVLPSAEDEVNVACFHPLPGGGLVYGTKASLSQIEESFREGSSTIDQVLISSFVTLENFYI</sequence>
<dbReference type="GO" id="GO:0000045">
    <property type="term" value="P:autophagosome assembly"/>
    <property type="evidence" value="ECO:0007669"/>
    <property type="project" value="TreeGrafter"/>
</dbReference>